<sequence length="876" mass="99533">MESLLTSLTKTSIKDIERNDFRFDVLKHHGKDRDHGQQHSHDDDDEQEDEEDEEQQEDDDVEEADLTEDDSIESSNHDSMEDTLANLNIDDYDSIKYTGHSAGLQLIDQSLFKSKPYVQWPGREDVALRLMSQNELLVIRSSGKKDTRLDVGFSLNSSIFDEKEMWKPQQAAPAVDTLLPSPKLIEKAFQLYFSHIHTFLPIVNRTRFETLQVKKPSTFNPSNNVLTQAILAVAFRFASRHFPKLFNSRKAALYADTYFRKVMQKLQDFYRARLRHVQAALLMTLYLDMDETTDVESVQWHTLGKAIRMAQDIGLHRSCSNWDLPPSEIETRHRVFYACYVLDRLMGARAGKPLTILDRDFDTELPVAHEVYDDANDATPAGPSIYHSFIKLIKLSEILGRVLKALYAPKSKHSNTNAGLDDPTILAVFDRRLKNWKASLDETSEEGPNWSQAQKVNLLLQYYTVMLLLHRPFIEFSSTEKTYIQGSIDLDVLAADSRQACENAAANISVIIRQKQSLMSDPDSYAPFCLPTCFVYSMFQSSLIHLAIAIKNRDSLRRLRLLQRSIGLLKQHDQLASAQRAHNILVMLVTINGININNLLENESKDEDQHILDDGLSQQISPTLAKKPSTVGNELRFVNDQPVVEQISSTTEVIRGCEDDATMPKSSWYQRMMNTSIIGGITSDLHEHNHHHNSNVSRAQTTALDQLLPFSDLNNRGPTVYHHQDYDIETMKYNRPTTVIPYNPMLQQHQPQQHDQGPTLLSHQILPRTGLTPTPFYPPQTTAHHGSSTGPSPFSSSMFEHPPPPPPQHLNFPHYTNSSHATTVASTTATTISVPSSLNWNDWSVYLGQQHQHPQNPSSPSDSQQQQQQLQHHLNC</sequence>
<accession>A0A8H4F3I4</accession>
<keyword evidence="4" id="KW-0539">Nucleus</keyword>
<dbReference type="Proteomes" id="UP000469890">
    <property type="component" value="Unassembled WGS sequence"/>
</dbReference>
<dbReference type="GO" id="GO:0008270">
    <property type="term" value="F:zinc ion binding"/>
    <property type="evidence" value="ECO:0007669"/>
    <property type="project" value="InterPro"/>
</dbReference>
<dbReference type="PANTHER" id="PTHR46910">
    <property type="entry name" value="TRANSCRIPTION FACTOR PDR1"/>
    <property type="match status" value="1"/>
</dbReference>
<name>A0A8H4F3I4_MUCCL</name>
<feature type="domain" description="Xylanolytic transcriptional activator regulatory" evidence="6">
    <location>
        <begin position="299"/>
        <end position="374"/>
    </location>
</feature>
<dbReference type="EMBL" id="JAAECE010000003">
    <property type="protein sequence ID" value="KAF1803644.1"/>
    <property type="molecule type" value="Genomic_DNA"/>
</dbReference>
<comment type="caution">
    <text evidence="7">The sequence shown here is derived from an EMBL/GenBank/DDBJ whole genome shotgun (WGS) entry which is preliminary data.</text>
</comment>
<dbReference type="GO" id="GO:0003677">
    <property type="term" value="F:DNA binding"/>
    <property type="evidence" value="ECO:0007669"/>
    <property type="project" value="UniProtKB-KW"/>
</dbReference>
<evidence type="ECO:0000256" key="5">
    <source>
        <dbReference type="SAM" id="MobiDB-lite"/>
    </source>
</evidence>
<feature type="region of interest" description="Disordered" evidence="5">
    <location>
        <begin position="28"/>
        <end position="80"/>
    </location>
</feature>
<evidence type="ECO:0000256" key="1">
    <source>
        <dbReference type="ARBA" id="ARBA00004123"/>
    </source>
</evidence>
<comment type="subcellular location">
    <subcellularLocation>
        <location evidence="1">Nucleus</location>
    </subcellularLocation>
</comment>
<evidence type="ECO:0000256" key="3">
    <source>
        <dbReference type="ARBA" id="ARBA00023125"/>
    </source>
</evidence>
<dbReference type="InterPro" id="IPR050987">
    <property type="entry name" value="AtrR-like"/>
</dbReference>
<evidence type="ECO:0000313" key="7">
    <source>
        <dbReference type="EMBL" id="KAF1803644.1"/>
    </source>
</evidence>
<protein>
    <submittedName>
        <fullName evidence="7">Fungal-specific transcription factor domain-containing protein</fullName>
    </submittedName>
</protein>
<gene>
    <name evidence="7" type="ORF">FB192DRAFT_1369012</name>
</gene>
<dbReference type="CDD" id="cd12148">
    <property type="entry name" value="fungal_TF_MHR"/>
    <property type="match status" value="1"/>
</dbReference>
<dbReference type="GO" id="GO:0003700">
    <property type="term" value="F:DNA-binding transcription factor activity"/>
    <property type="evidence" value="ECO:0007669"/>
    <property type="project" value="InterPro"/>
</dbReference>
<dbReference type="Pfam" id="PF04082">
    <property type="entry name" value="Fungal_trans"/>
    <property type="match status" value="1"/>
</dbReference>
<dbReference type="PANTHER" id="PTHR46910:SF3">
    <property type="entry name" value="HALOTOLERANCE PROTEIN 9-RELATED"/>
    <property type="match status" value="1"/>
</dbReference>
<feature type="region of interest" description="Disordered" evidence="5">
    <location>
        <begin position="768"/>
        <end position="817"/>
    </location>
</feature>
<feature type="compositionally biased region" description="Low complexity" evidence="5">
    <location>
        <begin position="786"/>
        <end position="800"/>
    </location>
</feature>
<reference evidence="7 8" key="1">
    <citation type="submission" date="2019-09" db="EMBL/GenBank/DDBJ databases">
        <authorList>
            <consortium name="DOE Joint Genome Institute"/>
            <person name="Mondo S.J."/>
            <person name="Navarro-Mendoza M.I."/>
            <person name="Perez-Arques C."/>
            <person name="Panchal S."/>
            <person name="Nicolas F.E."/>
            <person name="Ganguly P."/>
            <person name="Pangilinan J."/>
            <person name="Grigoriev I."/>
            <person name="Heitman J."/>
            <person name="Sanya K."/>
            <person name="Garre V."/>
        </authorList>
    </citation>
    <scope>NUCLEOTIDE SEQUENCE [LARGE SCALE GENOMIC DNA]</scope>
    <source>
        <strain evidence="7 8">MU402</strain>
    </source>
</reference>
<evidence type="ECO:0000259" key="6">
    <source>
        <dbReference type="SMART" id="SM00906"/>
    </source>
</evidence>
<dbReference type="SMART" id="SM00906">
    <property type="entry name" value="Fungal_trans"/>
    <property type="match status" value="1"/>
</dbReference>
<proteinExistence type="predicted"/>
<keyword evidence="2" id="KW-0479">Metal-binding</keyword>
<organism evidence="7 8">
    <name type="scientific">Mucor circinelloides f. lusitanicus</name>
    <name type="common">Mucor racemosus var. lusitanicus</name>
    <dbReference type="NCBI Taxonomy" id="29924"/>
    <lineage>
        <taxon>Eukaryota</taxon>
        <taxon>Fungi</taxon>
        <taxon>Fungi incertae sedis</taxon>
        <taxon>Mucoromycota</taxon>
        <taxon>Mucoromycotina</taxon>
        <taxon>Mucoromycetes</taxon>
        <taxon>Mucorales</taxon>
        <taxon>Mucorineae</taxon>
        <taxon>Mucoraceae</taxon>
        <taxon>Mucor</taxon>
    </lineage>
</organism>
<evidence type="ECO:0000256" key="4">
    <source>
        <dbReference type="ARBA" id="ARBA00023242"/>
    </source>
</evidence>
<keyword evidence="3" id="KW-0238">DNA-binding</keyword>
<evidence type="ECO:0000313" key="8">
    <source>
        <dbReference type="Proteomes" id="UP000469890"/>
    </source>
</evidence>
<dbReference type="GO" id="GO:0006351">
    <property type="term" value="P:DNA-templated transcription"/>
    <property type="evidence" value="ECO:0007669"/>
    <property type="project" value="InterPro"/>
</dbReference>
<feature type="compositionally biased region" description="Acidic residues" evidence="5">
    <location>
        <begin position="43"/>
        <end position="72"/>
    </location>
</feature>
<dbReference type="InterPro" id="IPR007219">
    <property type="entry name" value="XnlR_reg_dom"/>
</dbReference>
<dbReference type="AlphaFoldDB" id="A0A8H4F3I4"/>
<feature type="region of interest" description="Disordered" evidence="5">
    <location>
        <begin position="850"/>
        <end position="876"/>
    </location>
</feature>
<evidence type="ECO:0000256" key="2">
    <source>
        <dbReference type="ARBA" id="ARBA00022723"/>
    </source>
</evidence>
<dbReference type="GO" id="GO:0005634">
    <property type="term" value="C:nucleus"/>
    <property type="evidence" value="ECO:0007669"/>
    <property type="project" value="UniProtKB-SubCell"/>
</dbReference>
<feature type="compositionally biased region" description="Basic and acidic residues" evidence="5">
    <location>
        <begin position="28"/>
        <end position="42"/>
    </location>
</feature>